<dbReference type="AlphaFoldDB" id="A0A9D2PS04"/>
<comment type="caution">
    <text evidence="2">The sequence shown here is derived from an EMBL/GenBank/DDBJ whole genome shotgun (WGS) entry which is preliminary data.</text>
</comment>
<evidence type="ECO:0000313" key="3">
    <source>
        <dbReference type="Proteomes" id="UP000823886"/>
    </source>
</evidence>
<accession>A0A9D2PS04</accession>
<feature type="transmembrane region" description="Helical" evidence="1">
    <location>
        <begin position="258"/>
        <end position="278"/>
    </location>
</feature>
<keyword evidence="1" id="KW-1133">Transmembrane helix</keyword>
<dbReference type="EMBL" id="DWVZ01000151">
    <property type="protein sequence ID" value="HJC64215.1"/>
    <property type="molecule type" value="Genomic_DNA"/>
</dbReference>
<feature type="transmembrane region" description="Helical" evidence="1">
    <location>
        <begin position="68"/>
        <end position="94"/>
    </location>
</feature>
<dbReference type="Proteomes" id="UP000823886">
    <property type="component" value="Unassembled WGS sequence"/>
</dbReference>
<evidence type="ECO:0000313" key="2">
    <source>
        <dbReference type="EMBL" id="HJC64215.1"/>
    </source>
</evidence>
<feature type="transmembrane region" description="Helical" evidence="1">
    <location>
        <begin position="142"/>
        <end position="165"/>
    </location>
</feature>
<name>A0A9D2PS04_9FIRM</name>
<sequence>MKRFLSFFLLVLFLGFLLFFPGQSLVYAKNGLLLWFYTLLPSLLPFMILSGLLLELNLLEKILAPLKCFWQAAFGLSCQGAYALLLGVFCGYPMGAKITGDLYRSGQISRQEALYLLTFVNHPGPSFLSAYLCVGLFHMPRLIFPVYGILYASSFGTSLIFRFLLSHKRSSRLLAASLSQAEEKAPRSPAFGESLDASILNSFESIARLGGYIILFSILQGMCSLLLSPFPAVHRIFAGLLEITTGLSFLLQGTEPSLALLPAALAFTSFGGLCVAAQTRSMLLGTSLPLKPYLEGKAVSALLTLGLSYLFFVVIKIV</sequence>
<evidence type="ECO:0000256" key="1">
    <source>
        <dbReference type="SAM" id="Phobius"/>
    </source>
</evidence>
<keyword evidence="1" id="KW-0812">Transmembrane</keyword>
<feature type="transmembrane region" description="Helical" evidence="1">
    <location>
        <begin position="209"/>
        <end position="227"/>
    </location>
</feature>
<reference evidence="2" key="2">
    <citation type="submission" date="2021-04" db="EMBL/GenBank/DDBJ databases">
        <authorList>
            <person name="Gilroy R."/>
        </authorList>
    </citation>
    <scope>NUCLEOTIDE SEQUENCE</scope>
    <source>
        <strain evidence="2">ChiBcec2-3848</strain>
    </source>
</reference>
<gene>
    <name evidence="2" type="ORF">H9753_11445</name>
</gene>
<proteinExistence type="predicted"/>
<keyword evidence="1" id="KW-0472">Membrane</keyword>
<feature type="transmembrane region" description="Helical" evidence="1">
    <location>
        <begin position="298"/>
        <end position="315"/>
    </location>
</feature>
<feature type="transmembrane region" description="Helical" evidence="1">
    <location>
        <begin position="34"/>
        <end position="56"/>
    </location>
</feature>
<reference evidence="2" key="1">
    <citation type="journal article" date="2021" name="PeerJ">
        <title>Extensive microbial diversity within the chicken gut microbiome revealed by metagenomics and culture.</title>
        <authorList>
            <person name="Gilroy R."/>
            <person name="Ravi A."/>
            <person name="Getino M."/>
            <person name="Pursley I."/>
            <person name="Horton D.L."/>
            <person name="Alikhan N.F."/>
            <person name="Baker D."/>
            <person name="Gharbi K."/>
            <person name="Hall N."/>
            <person name="Watson M."/>
            <person name="Adriaenssens E.M."/>
            <person name="Foster-Nyarko E."/>
            <person name="Jarju S."/>
            <person name="Secka A."/>
            <person name="Antonio M."/>
            <person name="Oren A."/>
            <person name="Chaudhuri R.R."/>
            <person name="La Ragione R."/>
            <person name="Hildebrand F."/>
            <person name="Pallen M.J."/>
        </authorList>
    </citation>
    <scope>NUCLEOTIDE SEQUENCE</scope>
    <source>
        <strain evidence="2">ChiBcec2-3848</strain>
    </source>
</reference>
<protein>
    <submittedName>
        <fullName evidence="2">Sporulation protein</fullName>
    </submittedName>
</protein>
<organism evidence="2 3">
    <name type="scientific">Candidatus Blautia merdavium</name>
    <dbReference type="NCBI Taxonomy" id="2838494"/>
    <lineage>
        <taxon>Bacteria</taxon>
        <taxon>Bacillati</taxon>
        <taxon>Bacillota</taxon>
        <taxon>Clostridia</taxon>
        <taxon>Lachnospirales</taxon>
        <taxon>Lachnospiraceae</taxon>
        <taxon>Blautia</taxon>
    </lineage>
</organism>